<dbReference type="GO" id="GO:0016301">
    <property type="term" value="F:kinase activity"/>
    <property type="evidence" value="ECO:0007669"/>
    <property type="project" value="UniProtKB-KW"/>
</dbReference>
<comment type="function">
    <text evidence="12">Catalyzes the conversion of 4-hydroxy-tetrahydrodipicolinate (HTPA) to tetrahydrodipicolinate.</text>
</comment>
<dbReference type="GO" id="GO:0009089">
    <property type="term" value="P:lysine biosynthetic process via diaminopimelate"/>
    <property type="evidence" value="ECO:0007669"/>
    <property type="project" value="UniProtKB-UniRule"/>
</dbReference>
<feature type="domain" description="ACT" evidence="14">
    <location>
        <begin position="267"/>
        <end position="349"/>
    </location>
</feature>
<dbReference type="FunFam" id="3.30.360.10:FF:000009">
    <property type="entry name" value="4-hydroxy-tetrahydrodipicolinate reductase"/>
    <property type="match status" value="1"/>
</dbReference>
<dbReference type="Pfam" id="PF22468">
    <property type="entry name" value="ACT_9"/>
    <property type="match status" value="1"/>
</dbReference>
<organism evidence="15 16">
    <name type="scientific">Guopingia tenuis</name>
    <dbReference type="NCBI Taxonomy" id="2763656"/>
    <lineage>
        <taxon>Bacteria</taxon>
        <taxon>Bacillati</taxon>
        <taxon>Bacillota</taxon>
        <taxon>Clostridia</taxon>
        <taxon>Christensenellales</taxon>
        <taxon>Christensenellaceae</taxon>
        <taxon>Guopingia</taxon>
    </lineage>
</organism>
<keyword evidence="5" id="KW-0808">Transferase</keyword>
<feature type="binding site" evidence="12">
    <location>
        <begin position="152"/>
        <end position="153"/>
    </location>
    <ligand>
        <name>(S)-2,3,4,5-tetrahydrodipicolinate</name>
        <dbReference type="ChEBI" id="CHEBI:16845"/>
    </ligand>
</feature>
<evidence type="ECO:0000256" key="9">
    <source>
        <dbReference type="ARBA" id="ARBA00023002"/>
    </source>
</evidence>
<comment type="subcellular location">
    <subcellularLocation>
        <location evidence="12">Cytoplasm</location>
    </subcellularLocation>
</comment>
<feature type="binding site" evidence="12">
    <location>
        <position position="39"/>
    </location>
    <ligand>
        <name>NADP(+)</name>
        <dbReference type="ChEBI" id="CHEBI:58349"/>
    </ligand>
</feature>
<dbReference type="InterPro" id="IPR023940">
    <property type="entry name" value="DHDPR_bac"/>
</dbReference>
<feature type="binding site" evidence="12">
    <location>
        <begin position="109"/>
        <end position="112"/>
    </location>
    <ligand>
        <name>NAD(+)</name>
        <dbReference type="ChEBI" id="CHEBI:57540"/>
    </ligand>
</feature>
<dbReference type="CDD" id="cd02274">
    <property type="entry name" value="DHDPR_N"/>
    <property type="match status" value="1"/>
</dbReference>
<dbReference type="InterPro" id="IPR036291">
    <property type="entry name" value="NAD(P)-bd_dom_sf"/>
</dbReference>
<dbReference type="Pfam" id="PF05173">
    <property type="entry name" value="DapB_C"/>
    <property type="match status" value="1"/>
</dbReference>
<dbReference type="Gene3D" id="3.40.50.720">
    <property type="entry name" value="NAD(P)-binding Rossmann-like Domain"/>
    <property type="match status" value="1"/>
</dbReference>
<comment type="subunit">
    <text evidence="12">Homotetramer.</text>
</comment>
<keyword evidence="6" id="KW-0067">ATP-binding</keyword>
<dbReference type="InterPro" id="IPR054352">
    <property type="entry name" value="ACT_Aspartokinase"/>
</dbReference>
<feature type="active site" description="Proton donor" evidence="12">
    <location>
        <position position="146"/>
    </location>
</feature>
<dbReference type="GO" id="GO:0051287">
    <property type="term" value="F:NAD binding"/>
    <property type="evidence" value="ECO:0007669"/>
    <property type="project" value="UniProtKB-UniRule"/>
</dbReference>
<dbReference type="Gene3D" id="3.30.2130.10">
    <property type="entry name" value="VC0802-like"/>
    <property type="match status" value="1"/>
</dbReference>
<dbReference type="CDD" id="cd04913">
    <property type="entry name" value="ACT_AKii-LysC-BS-like_1"/>
    <property type="match status" value="1"/>
</dbReference>
<dbReference type="EC" id="1.17.1.8" evidence="12 13"/>
<evidence type="ECO:0000313" key="15">
    <source>
        <dbReference type="EMBL" id="MBC8537413.1"/>
    </source>
</evidence>
<keyword evidence="3 12" id="KW-0028">Amino-acid biosynthesis</keyword>
<evidence type="ECO:0000256" key="12">
    <source>
        <dbReference type="HAMAP-Rule" id="MF_00102"/>
    </source>
</evidence>
<feature type="binding site" evidence="12">
    <location>
        <position position="38"/>
    </location>
    <ligand>
        <name>NAD(+)</name>
        <dbReference type="ChEBI" id="CHEBI:57540"/>
    </ligand>
</feature>
<dbReference type="InterPro" id="IPR045865">
    <property type="entry name" value="ACT-like_dom_sf"/>
</dbReference>
<evidence type="ECO:0000256" key="10">
    <source>
        <dbReference type="ARBA" id="ARBA00023027"/>
    </source>
</evidence>
<proteinExistence type="inferred from homology"/>
<comment type="catalytic activity">
    <reaction evidence="12">
        <text>(S)-2,3,4,5-tetrahydrodipicolinate + NAD(+) + H2O = (2S,4S)-4-hydroxy-2,3,4,5-tetrahydrodipicolinate + NADH + H(+)</text>
        <dbReference type="Rhea" id="RHEA:35323"/>
        <dbReference type="ChEBI" id="CHEBI:15377"/>
        <dbReference type="ChEBI" id="CHEBI:15378"/>
        <dbReference type="ChEBI" id="CHEBI:16845"/>
        <dbReference type="ChEBI" id="CHEBI:57540"/>
        <dbReference type="ChEBI" id="CHEBI:57945"/>
        <dbReference type="ChEBI" id="CHEBI:67139"/>
        <dbReference type="EC" id="1.17.1.8"/>
    </reaction>
</comment>
<dbReference type="SUPFAM" id="SSF55347">
    <property type="entry name" value="Glyceraldehyde-3-phosphate dehydrogenase-like, C-terminal domain"/>
    <property type="match status" value="1"/>
</dbReference>
<dbReference type="InterPro" id="IPR022664">
    <property type="entry name" value="DapB_N_CS"/>
</dbReference>
<feature type="active site" description="Proton donor/acceptor" evidence="12">
    <location>
        <position position="142"/>
    </location>
</feature>
<comment type="caution">
    <text evidence="12">Was originally thought to be a dihydrodipicolinate reductase (DHDPR), catalyzing the conversion of dihydrodipicolinate to tetrahydrodipicolinate. However, it was shown in E.coli that the substrate of the enzymatic reaction is not dihydrodipicolinate (DHDP) but in fact (2S,4S)-4-hydroxy-2,3,4,5-tetrahydrodipicolinic acid (HTPA), the product released by the DapA-catalyzed reaction.</text>
</comment>
<dbReference type="SUPFAM" id="SSF55021">
    <property type="entry name" value="ACT-like"/>
    <property type="match status" value="2"/>
</dbReference>
<keyword evidence="16" id="KW-1185">Reference proteome</keyword>
<evidence type="ECO:0000256" key="11">
    <source>
        <dbReference type="ARBA" id="ARBA00023154"/>
    </source>
</evidence>
<dbReference type="GO" id="GO:0005524">
    <property type="term" value="F:ATP binding"/>
    <property type="evidence" value="ECO:0007669"/>
    <property type="project" value="UniProtKB-KW"/>
</dbReference>
<dbReference type="AlphaFoldDB" id="A0A926DEZ4"/>
<feature type="binding site" evidence="12">
    <location>
        <position position="143"/>
    </location>
    <ligand>
        <name>(S)-2,3,4,5-tetrahydrodipicolinate</name>
        <dbReference type="ChEBI" id="CHEBI:16845"/>
    </ligand>
</feature>
<keyword evidence="7 12" id="KW-0521">NADP</keyword>
<dbReference type="Gene3D" id="3.30.360.10">
    <property type="entry name" value="Dihydrodipicolinate Reductase, domain 2"/>
    <property type="match status" value="1"/>
</dbReference>
<feature type="binding site" evidence="12">
    <location>
        <begin position="8"/>
        <end position="13"/>
    </location>
    <ligand>
        <name>NAD(+)</name>
        <dbReference type="ChEBI" id="CHEBI:57540"/>
    </ligand>
</feature>
<evidence type="ECO:0000256" key="4">
    <source>
        <dbReference type="ARBA" id="ARBA00022741"/>
    </source>
</evidence>
<evidence type="ECO:0000256" key="8">
    <source>
        <dbReference type="ARBA" id="ARBA00022915"/>
    </source>
</evidence>
<evidence type="ECO:0000256" key="5">
    <source>
        <dbReference type="ARBA" id="ARBA00022777"/>
    </source>
</evidence>
<dbReference type="HAMAP" id="MF_00102">
    <property type="entry name" value="DapB"/>
    <property type="match status" value="1"/>
</dbReference>
<dbReference type="PROSITE" id="PS01298">
    <property type="entry name" value="DAPB"/>
    <property type="match status" value="1"/>
</dbReference>
<dbReference type="PROSITE" id="PS51671">
    <property type="entry name" value="ACT"/>
    <property type="match status" value="1"/>
</dbReference>
<dbReference type="GO" id="GO:0016726">
    <property type="term" value="F:oxidoreductase activity, acting on CH or CH2 groups, NAD or NADP as acceptor"/>
    <property type="evidence" value="ECO:0007669"/>
    <property type="project" value="UniProtKB-UniRule"/>
</dbReference>
<dbReference type="SUPFAM" id="SSF51735">
    <property type="entry name" value="NAD(P)-binding Rossmann-fold domains"/>
    <property type="match status" value="1"/>
</dbReference>
<dbReference type="GO" id="GO:0008839">
    <property type="term" value="F:4-hydroxy-tetrahydrodipicolinate reductase"/>
    <property type="evidence" value="ECO:0007669"/>
    <property type="project" value="UniProtKB-UniRule"/>
</dbReference>
<keyword evidence="4" id="KW-0547">Nucleotide-binding</keyword>
<evidence type="ECO:0000259" key="14">
    <source>
        <dbReference type="PROSITE" id="PS51671"/>
    </source>
</evidence>
<dbReference type="PANTHER" id="PTHR20836:SF7">
    <property type="entry name" value="4-HYDROXY-TETRAHYDRODIPICOLINATE REDUCTASE"/>
    <property type="match status" value="1"/>
</dbReference>
<comment type="catalytic activity">
    <reaction evidence="12">
        <text>(S)-2,3,4,5-tetrahydrodipicolinate + NADP(+) + H2O = (2S,4S)-4-hydroxy-2,3,4,5-tetrahydrodipicolinate + NADPH + H(+)</text>
        <dbReference type="Rhea" id="RHEA:35331"/>
        <dbReference type="ChEBI" id="CHEBI:15377"/>
        <dbReference type="ChEBI" id="CHEBI:15378"/>
        <dbReference type="ChEBI" id="CHEBI:16845"/>
        <dbReference type="ChEBI" id="CHEBI:57783"/>
        <dbReference type="ChEBI" id="CHEBI:58349"/>
        <dbReference type="ChEBI" id="CHEBI:67139"/>
        <dbReference type="EC" id="1.17.1.8"/>
    </reaction>
</comment>
<evidence type="ECO:0000256" key="1">
    <source>
        <dbReference type="ARBA" id="ARBA00006642"/>
    </source>
</evidence>
<evidence type="ECO:0000256" key="6">
    <source>
        <dbReference type="ARBA" id="ARBA00022840"/>
    </source>
</evidence>
<evidence type="ECO:0000256" key="13">
    <source>
        <dbReference type="NCBIfam" id="TIGR00036"/>
    </source>
</evidence>
<dbReference type="InterPro" id="IPR000846">
    <property type="entry name" value="DapB_N"/>
</dbReference>
<keyword evidence="2 12" id="KW-0963">Cytoplasm</keyword>
<protein>
    <recommendedName>
        <fullName evidence="12 13">4-hydroxy-tetrahydrodipicolinate reductase</fullName>
        <shortName evidence="12">HTPA reductase</shortName>
        <ecNumber evidence="12 13">1.17.1.8</ecNumber>
    </recommendedName>
</protein>
<accession>A0A926DEZ4</accession>
<keyword evidence="10 12" id="KW-0520">NAD</keyword>
<gene>
    <name evidence="12" type="primary">dapB</name>
    <name evidence="15" type="ORF">H8693_00500</name>
</gene>
<dbReference type="InterPro" id="IPR022663">
    <property type="entry name" value="DapB_C"/>
</dbReference>
<dbReference type="RefSeq" id="WP_330605660.1">
    <property type="nucleotide sequence ID" value="NZ_JACRSS010000001.1"/>
</dbReference>
<keyword evidence="8 12" id="KW-0220">Diaminopimelate biosynthesis</keyword>
<keyword evidence="9 12" id="KW-0560">Oxidoreductase</keyword>
<name>A0A926DEZ4_9FIRM</name>
<dbReference type="Proteomes" id="UP000617951">
    <property type="component" value="Unassembled WGS sequence"/>
</dbReference>
<sequence length="405" mass="43806">MLRVIICGANGKMGQAVAGVVAETEDAQVVAGVDLFTERANPFPVYQKIRECPQEADVIIDFSRPAALAENFAYAKETGTPIVIATTGYTPEDKASIAACAEHVAVFFSANMSLGVNLQMDLCQQAARFFGKKADIEIIEKHHNLKVDAPSGTALALADAINDSLGNQLDYTYGRHGRDAKRTDHEIGIHAIRGGRIVGEHDVMFITNDEVVTVSHHAESRQVFAIGAVRAAGFIAGREPGLYSMQDIIHEHRTMTDVTVIPQEAVITLRSIPHDIALIAKVFSRIAEQGINVDIITQSAPQEGKVDLSFSLDSADISKAQETLGSLEEKIDFQTIDDLTKIIVEGVGMQTHHGVAAQLFSVLAENKINIMFVTTSATKITFCVYAADGDRAVQGIADSFHLHVR</sequence>
<comment type="similarity">
    <text evidence="1 12">Belongs to the DapB family.</text>
</comment>
<dbReference type="Pfam" id="PF01113">
    <property type="entry name" value="DapB_N"/>
    <property type="match status" value="1"/>
</dbReference>
<dbReference type="GO" id="GO:0050661">
    <property type="term" value="F:NADP binding"/>
    <property type="evidence" value="ECO:0007669"/>
    <property type="project" value="UniProtKB-UniRule"/>
</dbReference>
<dbReference type="GO" id="GO:0005829">
    <property type="term" value="C:cytosol"/>
    <property type="evidence" value="ECO:0007669"/>
    <property type="project" value="TreeGrafter"/>
</dbReference>
<dbReference type="EMBL" id="JACRSS010000001">
    <property type="protein sequence ID" value="MBC8537413.1"/>
    <property type="molecule type" value="Genomic_DNA"/>
</dbReference>
<reference evidence="15" key="1">
    <citation type="submission" date="2020-08" db="EMBL/GenBank/DDBJ databases">
        <title>Genome public.</title>
        <authorList>
            <person name="Liu C."/>
            <person name="Sun Q."/>
        </authorList>
    </citation>
    <scope>NUCLEOTIDE SEQUENCE</scope>
    <source>
        <strain evidence="15">NSJ-63</strain>
    </source>
</reference>
<evidence type="ECO:0000256" key="7">
    <source>
        <dbReference type="ARBA" id="ARBA00022857"/>
    </source>
</evidence>
<keyword evidence="5" id="KW-0418">Kinase</keyword>
<feature type="binding site" evidence="12">
    <location>
        <begin position="85"/>
        <end position="87"/>
    </location>
    <ligand>
        <name>NAD(+)</name>
        <dbReference type="ChEBI" id="CHEBI:57540"/>
    </ligand>
</feature>
<dbReference type="NCBIfam" id="TIGR00036">
    <property type="entry name" value="dapB"/>
    <property type="match status" value="1"/>
</dbReference>
<keyword evidence="11 12" id="KW-0457">Lysine biosynthesis</keyword>
<dbReference type="InterPro" id="IPR002912">
    <property type="entry name" value="ACT_dom"/>
</dbReference>
<dbReference type="GO" id="GO:0019877">
    <property type="term" value="P:diaminopimelate biosynthetic process"/>
    <property type="evidence" value="ECO:0007669"/>
    <property type="project" value="UniProtKB-UniRule"/>
</dbReference>
<comment type="caution">
    <text evidence="15">The sequence shown here is derived from an EMBL/GenBank/DDBJ whole genome shotgun (WGS) entry which is preliminary data.</text>
</comment>
<evidence type="ECO:0000256" key="3">
    <source>
        <dbReference type="ARBA" id="ARBA00022605"/>
    </source>
</evidence>
<evidence type="ECO:0000256" key="2">
    <source>
        <dbReference type="ARBA" id="ARBA00022490"/>
    </source>
</evidence>
<evidence type="ECO:0000313" key="16">
    <source>
        <dbReference type="Proteomes" id="UP000617951"/>
    </source>
</evidence>
<dbReference type="PANTHER" id="PTHR20836">
    <property type="entry name" value="DIHYDRODIPICOLINATE REDUCTASE"/>
    <property type="match status" value="1"/>
</dbReference>
<comment type="pathway">
    <text evidence="12">Amino-acid biosynthesis; L-lysine biosynthesis via DAP pathway; (S)-tetrahydrodipicolinate from L-aspartate: step 4/4.</text>
</comment>